<gene>
    <name evidence="1" type="ORF">LZG35_20365</name>
</gene>
<proteinExistence type="predicted"/>
<name>A0A9Q3W5P9_9GAMM</name>
<dbReference type="RefSeq" id="WP_233926162.1">
    <property type="nucleotide sequence ID" value="NZ_JAJVKT010000036.1"/>
</dbReference>
<evidence type="ECO:0000313" key="1">
    <source>
        <dbReference type="EMBL" id="MCE7510995.1"/>
    </source>
</evidence>
<accession>A0A9Q3W5P9</accession>
<dbReference type="Proteomes" id="UP001107961">
    <property type="component" value="Unassembled WGS sequence"/>
</dbReference>
<reference evidence="1" key="1">
    <citation type="submission" date="2022-01" db="EMBL/GenBank/DDBJ databases">
        <authorList>
            <person name="Karlyshev A.V."/>
            <person name="Jaspars M."/>
        </authorList>
    </citation>
    <scope>NUCLEOTIDE SEQUENCE</scope>
    <source>
        <strain evidence="1">AGSA3-2</strain>
    </source>
</reference>
<keyword evidence="2" id="KW-1185">Reference proteome</keyword>
<comment type="caution">
    <text evidence="1">The sequence shown here is derived from an EMBL/GenBank/DDBJ whole genome shotgun (WGS) entry which is preliminary data.</text>
</comment>
<dbReference type="EMBL" id="JAJVKT010000036">
    <property type="protein sequence ID" value="MCE7510995.1"/>
    <property type="molecule type" value="Genomic_DNA"/>
</dbReference>
<evidence type="ECO:0000313" key="2">
    <source>
        <dbReference type="Proteomes" id="UP001107961"/>
    </source>
</evidence>
<dbReference type="AlphaFoldDB" id="A0A9Q3W5P9"/>
<protein>
    <submittedName>
        <fullName evidence="1">Uncharacterized protein</fullName>
    </submittedName>
</protein>
<sequence>MMSIRRRRRRRTRLGRILNVVQFEARGAYRRLQDLDELEAWLRTHHPQIEAHHAHLLRMLESERHFIHQLIGACERADRFFKMWSDTRKDR</sequence>
<organism evidence="1 2">
    <name type="scientific">Alloalcanivorax xenomutans</name>
    <dbReference type="NCBI Taxonomy" id="1094342"/>
    <lineage>
        <taxon>Bacteria</taxon>
        <taxon>Pseudomonadati</taxon>
        <taxon>Pseudomonadota</taxon>
        <taxon>Gammaproteobacteria</taxon>
        <taxon>Oceanospirillales</taxon>
        <taxon>Alcanivoracaceae</taxon>
        <taxon>Alloalcanivorax</taxon>
    </lineage>
</organism>